<feature type="transmembrane region" description="Helical" evidence="1">
    <location>
        <begin position="130"/>
        <end position="151"/>
    </location>
</feature>
<evidence type="ECO:0000256" key="1">
    <source>
        <dbReference type="SAM" id="Phobius"/>
    </source>
</evidence>
<keyword evidence="1" id="KW-0472">Membrane</keyword>
<evidence type="ECO:0000256" key="2">
    <source>
        <dbReference type="SAM" id="SignalP"/>
    </source>
</evidence>
<feature type="transmembrane region" description="Helical" evidence="1">
    <location>
        <begin position="76"/>
        <end position="96"/>
    </location>
</feature>
<sequence length="198" mass="20570">MKKILLIIITLLAFSSNTALAADIGDVNIGQMFANSGSSWVELMNLTRGVAWVIGVIIGGMALFKFKEVNEGKATITTAILYTFVSAVFISLPGSISTVTETLSLGKNTATELLSREPAGTAGVPGAAEAIVGVLLFIKLVGHIAFVRGFLILKDYGAGKNEHMGKAFVHIIGGAAAINIEATVAMFSATFFGGAFGI</sequence>
<keyword evidence="1" id="KW-1133">Transmembrane helix</keyword>
<feature type="chain" id="PRO_5030145182" description="Conjugal transfer protein" evidence="2">
    <location>
        <begin position="22"/>
        <end position="198"/>
    </location>
</feature>
<reference evidence="3" key="1">
    <citation type="journal article" date="2018" name="Genome Biol.">
        <title>SKESA: strategic k-mer extension for scrupulous assemblies.</title>
        <authorList>
            <person name="Souvorov A."/>
            <person name="Agarwala R."/>
            <person name="Lipman D.J."/>
        </authorList>
    </citation>
    <scope>NUCLEOTIDE SEQUENCE</scope>
    <source>
        <strain evidence="3">09051564_33_guinea_fowl_Incl1_ESC-S_2009</strain>
    </source>
</reference>
<comment type="caution">
    <text evidence="3">The sequence shown here is derived from an EMBL/GenBank/DDBJ whole genome shotgun (WGS) entry which is preliminary data.</text>
</comment>
<name>A0A603JU44_SALIN</name>
<gene>
    <name evidence="3" type="ORF">G9W72_004569</name>
</gene>
<keyword evidence="2" id="KW-0732">Signal</keyword>
<protein>
    <recommendedName>
        <fullName evidence="4">Conjugal transfer protein</fullName>
    </recommendedName>
</protein>
<evidence type="ECO:0008006" key="4">
    <source>
        <dbReference type="Google" id="ProtNLM"/>
    </source>
</evidence>
<accession>A0A603JU44</accession>
<dbReference type="EMBL" id="DAATVP010000028">
    <property type="protein sequence ID" value="HAF0301423.1"/>
    <property type="molecule type" value="Genomic_DNA"/>
</dbReference>
<proteinExistence type="predicted"/>
<keyword evidence="1" id="KW-0812">Transmembrane</keyword>
<feature type="transmembrane region" description="Helical" evidence="1">
    <location>
        <begin position="171"/>
        <end position="196"/>
    </location>
</feature>
<dbReference type="AlphaFoldDB" id="A0A603JU44"/>
<reference evidence="3" key="2">
    <citation type="submission" date="2018-07" db="EMBL/GenBank/DDBJ databases">
        <authorList>
            <consortium name="NCBI Pathogen Detection Project"/>
        </authorList>
    </citation>
    <scope>NUCLEOTIDE SEQUENCE</scope>
    <source>
        <strain evidence="3">09051564_33_guinea_fowl_Incl1_ESC-S_2009</strain>
    </source>
</reference>
<feature type="signal peptide" evidence="2">
    <location>
        <begin position="1"/>
        <end position="21"/>
    </location>
</feature>
<evidence type="ECO:0000313" key="3">
    <source>
        <dbReference type="EMBL" id="HAF0301423.1"/>
    </source>
</evidence>
<organism evidence="3">
    <name type="scientific">Salmonella infantis</name>
    <dbReference type="NCBI Taxonomy" id="595"/>
    <lineage>
        <taxon>Bacteria</taxon>
        <taxon>Pseudomonadati</taxon>
        <taxon>Pseudomonadota</taxon>
        <taxon>Gammaproteobacteria</taxon>
        <taxon>Enterobacterales</taxon>
        <taxon>Enterobacteriaceae</taxon>
        <taxon>Salmonella</taxon>
    </lineage>
</organism>
<feature type="transmembrane region" description="Helical" evidence="1">
    <location>
        <begin position="45"/>
        <end position="64"/>
    </location>
</feature>